<dbReference type="EMBL" id="CASHSV030000311">
    <property type="protein sequence ID" value="CAJ2659009.1"/>
    <property type="molecule type" value="Genomic_DNA"/>
</dbReference>
<keyword evidence="2" id="KW-1185">Reference proteome</keyword>
<evidence type="ECO:0000313" key="1">
    <source>
        <dbReference type="EMBL" id="CAJ2659009.1"/>
    </source>
</evidence>
<protein>
    <submittedName>
        <fullName evidence="1">Uncharacterized protein</fullName>
    </submittedName>
</protein>
<proteinExistence type="predicted"/>
<accession>A0ACB0KSY8</accession>
<name>A0ACB0KSY8_TRIPR</name>
<dbReference type="Proteomes" id="UP001177021">
    <property type="component" value="Unassembled WGS sequence"/>
</dbReference>
<evidence type="ECO:0000313" key="2">
    <source>
        <dbReference type="Proteomes" id="UP001177021"/>
    </source>
</evidence>
<gene>
    <name evidence="1" type="ORF">MILVUS5_LOCUS25286</name>
</gene>
<reference evidence="1" key="1">
    <citation type="submission" date="2023-10" db="EMBL/GenBank/DDBJ databases">
        <authorList>
            <person name="Rodriguez Cubillos JULIANA M."/>
            <person name="De Vega J."/>
        </authorList>
    </citation>
    <scope>NUCLEOTIDE SEQUENCE</scope>
</reference>
<comment type="caution">
    <text evidence="1">The sequence shown here is derived from an EMBL/GenBank/DDBJ whole genome shotgun (WGS) entry which is preliminary data.</text>
</comment>
<sequence>MTTTAITAAEPDLKTYWCHECDMSVSLTSSSTPSPLLCPHCHTHFLELMDSPFSQNDAESTSSLFDFQDALLLLTPPSTKPRNEILIPIITVTQTLLTLLDPNGVVLCAVCKEAIYVDEEAKQLPCDHLYHNDCITPWLLLRSSCPLCRFRITEHEVDENDEEDDDVMMRQMVLRLSELSEDDFYGLRITLDHIASRHALLHSNASGAAENLDADSELSAAGGGVDGES</sequence>
<organism evidence="1 2">
    <name type="scientific">Trifolium pratense</name>
    <name type="common">Red clover</name>
    <dbReference type="NCBI Taxonomy" id="57577"/>
    <lineage>
        <taxon>Eukaryota</taxon>
        <taxon>Viridiplantae</taxon>
        <taxon>Streptophyta</taxon>
        <taxon>Embryophyta</taxon>
        <taxon>Tracheophyta</taxon>
        <taxon>Spermatophyta</taxon>
        <taxon>Magnoliopsida</taxon>
        <taxon>eudicotyledons</taxon>
        <taxon>Gunneridae</taxon>
        <taxon>Pentapetalae</taxon>
        <taxon>rosids</taxon>
        <taxon>fabids</taxon>
        <taxon>Fabales</taxon>
        <taxon>Fabaceae</taxon>
        <taxon>Papilionoideae</taxon>
        <taxon>50 kb inversion clade</taxon>
        <taxon>NPAAA clade</taxon>
        <taxon>Hologalegina</taxon>
        <taxon>IRL clade</taxon>
        <taxon>Trifolieae</taxon>
        <taxon>Trifolium</taxon>
    </lineage>
</organism>